<keyword evidence="1" id="KW-0812">Transmembrane</keyword>
<organism evidence="2 3">
    <name type="scientific">Brachionus plicatilis</name>
    <name type="common">Marine rotifer</name>
    <name type="synonym">Brachionus muelleri</name>
    <dbReference type="NCBI Taxonomy" id="10195"/>
    <lineage>
        <taxon>Eukaryota</taxon>
        <taxon>Metazoa</taxon>
        <taxon>Spiralia</taxon>
        <taxon>Gnathifera</taxon>
        <taxon>Rotifera</taxon>
        <taxon>Eurotatoria</taxon>
        <taxon>Monogononta</taxon>
        <taxon>Pseudotrocha</taxon>
        <taxon>Ploima</taxon>
        <taxon>Brachionidae</taxon>
        <taxon>Brachionus</taxon>
    </lineage>
</organism>
<gene>
    <name evidence="2" type="ORF">BpHYR1_033466</name>
</gene>
<keyword evidence="1" id="KW-1133">Transmembrane helix</keyword>
<feature type="transmembrane region" description="Helical" evidence="1">
    <location>
        <begin position="56"/>
        <end position="76"/>
    </location>
</feature>
<evidence type="ECO:0000313" key="3">
    <source>
        <dbReference type="Proteomes" id="UP000276133"/>
    </source>
</evidence>
<keyword evidence="3" id="KW-1185">Reference proteome</keyword>
<dbReference type="EMBL" id="REGN01000797">
    <property type="protein sequence ID" value="RNA39013.1"/>
    <property type="molecule type" value="Genomic_DNA"/>
</dbReference>
<protein>
    <submittedName>
        <fullName evidence="2">Uncharacterized protein</fullName>
    </submittedName>
</protein>
<dbReference type="Proteomes" id="UP000276133">
    <property type="component" value="Unassembled WGS sequence"/>
</dbReference>
<name>A0A3M7ST99_BRAPC</name>
<comment type="caution">
    <text evidence="2">The sequence shown here is derived from an EMBL/GenBank/DDBJ whole genome shotgun (WGS) entry which is preliminary data.</text>
</comment>
<evidence type="ECO:0000256" key="1">
    <source>
        <dbReference type="SAM" id="Phobius"/>
    </source>
</evidence>
<reference evidence="2 3" key="1">
    <citation type="journal article" date="2018" name="Sci. Rep.">
        <title>Genomic signatures of local adaptation to the degree of environmental predictability in rotifers.</title>
        <authorList>
            <person name="Franch-Gras L."/>
            <person name="Hahn C."/>
            <person name="Garcia-Roger E.M."/>
            <person name="Carmona M.J."/>
            <person name="Serra M."/>
            <person name="Gomez A."/>
        </authorList>
    </citation>
    <scope>NUCLEOTIDE SEQUENCE [LARGE SCALE GENOMIC DNA]</scope>
    <source>
        <strain evidence="2">HYR1</strain>
    </source>
</reference>
<dbReference type="AlphaFoldDB" id="A0A3M7ST99"/>
<keyword evidence="1" id="KW-0472">Membrane</keyword>
<evidence type="ECO:0000313" key="2">
    <source>
        <dbReference type="EMBL" id="RNA39013.1"/>
    </source>
</evidence>
<proteinExistence type="predicted"/>
<sequence length="88" mass="10156">MSSILTLVLKTYKRTTKPIVAVWVFARDKLNDIENEIKTLQICKELNNLNLGGIKFVSANTFCRTIFILIMFNILIKEKRLLIKASKL</sequence>
<accession>A0A3M7ST99</accession>